<evidence type="ECO:0000313" key="10">
    <source>
        <dbReference type="Proteomes" id="UP000050509"/>
    </source>
</evidence>
<keyword evidence="10" id="KW-1185">Reference proteome</keyword>
<evidence type="ECO:0000256" key="7">
    <source>
        <dbReference type="SAM" id="Phobius"/>
    </source>
</evidence>
<proteinExistence type="inferred from homology"/>
<evidence type="ECO:0000259" key="8">
    <source>
        <dbReference type="Pfam" id="PF01435"/>
    </source>
</evidence>
<evidence type="ECO:0000313" key="9">
    <source>
        <dbReference type="EMBL" id="KPV54909.1"/>
    </source>
</evidence>
<feature type="domain" description="Peptidase M48" evidence="8">
    <location>
        <begin position="109"/>
        <end position="264"/>
    </location>
</feature>
<feature type="transmembrane region" description="Helical" evidence="7">
    <location>
        <begin position="37"/>
        <end position="61"/>
    </location>
</feature>
<dbReference type="EMBL" id="LJCR01000007">
    <property type="protein sequence ID" value="KPV54909.1"/>
    <property type="molecule type" value="Genomic_DNA"/>
</dbReference>
<protein>
    <recommendedName>
        <fullName evidence="8">Peptidase M48 domain-containing protein</fullName>
    </recommendedName>
</protein>
<name>A0A0N8PT96_9CHLR</name>
<comment type="cofactor">
    <cofactor evidence="6">
        <name>Zn(2+)</name>
        <dbReference type="ChEBI" id="CHEBI:29105"/>
    </cofactor>
    <text evidence="6">Binds 1 zinc ion per subunit.</text>
</comment>
<keyword evidence="5 6" id="KW-0482">Metalloprotease</keyword>
<keyword evidence="4 6" id="KW-0862">Zinc</keyword>
<gene>
    <name evidence="9" type="ORF">SE17_00785</name>
</gene>
<feature type="transmembrane region" description="Helical" evidence="7">
    <location>
        <begin position="187"/>
        <end position="210"/>
    </location>
</feature>
<evidence type="ECO:0000256" key="5">
    <source>
        <dbReference type="ARBA" id="ARBA00023049"/>
    </source>
</evidence>
<comment type="similarity">
    <text evidence="6">Belongs to the peptidase M48 family.</text>
</comment>
<dbReference type="Proteomes" id="UP000050509">
    <property type="component" value="Unassembled WGS sequence"/>
</dbReference>
<evidence type="ECO:0000256" key="6">
    <source>
        <dbReference type="RuleBase" id="RU003983"/>
    </source>
</evidence>
<evidence type="ECO:0000256" key="3">
    <source>
        <dbReference type="ARBA" id="ARBA00022801"/>
    </source>
</evidence>
<accession>A0A0N8PT96</accession>
<evidence type="ECO:0000256" key="2">
    <source>
        <dbReference type="ARBA" id="ARBA00022723"/>
    </source>
</evidence>
<evidence type="ECO:0000256" key="4">
    <source>
        <dbReference type="ARBA" id="ARBA00022833"/>
    </source>
</evidence>
<dbReference type="AlphaFoldDB" id="A0A0N8PT96"/>
<dbReference type="InterPro" id="IPR001915">
    <property type="entry name" value="Peptidase_M48"/>
</dbReference>
<keyword evidence="1 6" id="KW-0645">Protease</keyword>
<dbReference type="GO" id="GO:0046872">
    <property type="term" value="F:metal ion binding"/>
    <property type="evidence" value="ECO:0007669"/>
    <property type="project" value="UniProtKB-KW"/>
</dbReference>
<evidence type="ECO:0000256" key="1">
    <source>
        <dbReference type="ARBA" id="ARBA00022670"/>
    </source>
</evidence>
<keyword evidence="2" id="KW-0479">Metal-binding</keyword>
<keyword evidence="3 6" id="KW-0378">Hydrolase</keyword>
<keyword evidence="7" id="KW-0472">Membrane</keyword>
<dbReference type="GO" id="GO:0006508">
    <property type="term" value="P:proteolysis"/>
    <property type="evidence" value="ECO:0007669"/>
    <property type="project" value="UniProtKB-KW"/>
</dbReference>
<keyword evidence="7" id="KW-1133">Transmembrane helix</keyword>
<reference evidence="9 10" key="1">
    <citation type="submission" date="2015-09" db="EMBL/GenBank/DDBJ databases">
        <title>Draft genome sequence of Kouleothrix aurantiaca JCM 19913.</title>
        <authorList>
            <person name="Hemp J."/>
        </authorList>
    </citation>
    <scope>NUCLEOTIDE SEQUENCE [LARGE SCALE GENOMIC DNA]</scope>
    <source>
        <strain evidence="9 10">COM-B</strain>
    </source>
</reference>
<dbReference type="GO" id="GO:0004222">
    <property type="term" value="F:metalloendopeptidase activity"/>
    <property type="evidence" value="ECO:0007669"/>
    <property type="project" value="InterPro"/>
</dbReference>
<organism evidence="9 10">
    <name type="scientific">Kouleothrix aurantiaca</name>
    <dbReference type="NCBI Taxonomy" id="186479"/>
    <lineage>
        <taxon>Bacteria</taxon>
        <taxon>Bacillati</taxon>
        <taxon>Chloroflexota</taxon>
        <taxon>Chloroflexia</taxon>
        <taxon>Chloroflexales</taxon>
        <taxon>Roseiflexineae</taxon>
        <taxon>Roseiflexaceae</taxon>
        <taxon>Kouleothrix</taxon>
    </lineage>
</organism>
<comment type="caution">
    <text evidence="9">The sequence shown here is derived from an EMBL/GenBank/DDBJ whole genome shotgun (WGS) entry which is preliminary data.</text>
</comment>
<sequence length="273" mass="29700">MIGVVLLILSWLLDGVGFVVRLLIVAAVVEEVTGNRLLAVALGTLAAWWPGLAAFSALAGVPGGAGLTRLELRARSPSHREQGIVDRTLAELLRPGMRGPSLWYVIDVPRAGAYVVGTTLYIERGLIWSSGFPALLAHALRHLHSLDGRLVLASRRLVFPGMLWVMAKVAANAASGARRVEYGRMMLVLLLALVAGGLGLFLLSPGWAWYWRRREYVADAYAAELGYGQTLAAVLAQQVIEDYTLLLLWGRMSPPSERRVDRLLGVREGADRS</sequence>
<keyword evidence="7" id="KW-0812">Transmembrane</keyword>
<dbReference type="Pfam" id="PF01435">
    <property type="entry name" value="Peptidase_M48"/>
    <property type="match status" value="1"/>
</dbReference>